<dbReference type="PANTHER" id="PTHR48083">
    <property type="entry name" value="MEDIUM-CHAIN SPECIFIC ACYL-COA DEHYDROGENASE, MITOCHONDRIAL-RELATED"/>
    <property type="match status" value="1"/>
</dbReference>
<comment type="similarity">
    <text evidence="2">Belongs to the acyl-CoA dehydrogenase family.</text>
</comment>
<dbReference type="PROSITE" id="PS00073">
    <property type="entry name" value="ACYL_COA_DH_2"/>
    <property type="match status" value="1"/>
</dbReference>
<dbReference type="InterPro" id="IPR006089">
    <property type="entry name" value="Acyl-CoA_DH_CS"/>
</dbReference>
<evidence type="ECO:0000259" key="7">
    <source>
        <dbReference type="Pfam" id="PF02770"/>
    </source>
</evidence>
<keyword evidence="10" id="KW-1185">Reference proteome</keyword>
<accession>A0A7X6DKV0</accession>
<feature type="domain" description="Acyl-CoA dehydrogenase/oxidase N-terminal" evidence="8">
    <location>
        <begin position="4"/>
        <end position="118"/>
    </location>
</feature>
<dbReference type="InterPro" id="IPR013786">
    <property type="entry name" value="AcylCoA_DH/ox_N"/>
</dbReference>
<dbReference type="SUPFAM" id="SSF56645">
    <property type="entry name" value="Acyl-CoA dehydrogenase NM domain-like"/>
    <property type="match status" value="1"/>
</dbReference>
<dbReference type="AlphaFoldDB" id="A0A7X6DKV0"/>
<dbReference type="Proteomes" id="UP000521868">
    <property type="component" value="Unassembled WGS sequence"/>
</dbReference>
<evidence type="ECO:0000256" key="1">
    <source>
        <dbReference type="ARBA" id="ARBA00001974"/>
    </source>
</evidence>
<comment type="caution">
    <text evidence="9">The sequence shown here is derived from an EMBL/GenBank/DDBJ whole genome shotgun (WGS) entry which is preliminary data.</text>
</comment>
<protein>
    <submittedName>
        <fullName evidence="9">Acyl-CoA dehydrogenase</fullName>
    </submittedName>
</protein>
<evidence type="ECO:0000256" key="5">
    <source>
        <dbReference type="ARBA" id="ARBA00023002"/>
    </source>
</evidence>
<dbReference type="SUPFAM" id="SSF47203">
    <property type="entry name" value="Acyl-CoA dehydrogenase C-terminal domain-like"/>
    <property type="match status" value="1"/>
</dbReference>
<evidence type="ECO:0000256" key="4">
    <source>
        <dbReference type="ARBA" id="ARBA00022827"/>
    </source>
</evidence>
<dbReference type="InterPro" id="IPR006091">
    <property type="entry name" value="Acyl-CoA_Oxase/DH_mid-dom"/>
</dbReference>
<keyword evidence="5" id="KW-0560">Oxidoreductase</keyword>
<dbReference type="EMBL" id="VTOX01000013">
    <property type="protein sequence ID" value="NKE68853.1"/>
    <property type="molecule type" value="Genomic_DNA"/>
</dbReference>
<dbReference type="Pfam" id="PF00441">
    <property type="entry name" value="Acyl-CoA_dh_1"/>
    <property type="match status" value="1"/>
</dbReference>
<dbReference type="GO" id="GO:0050660">
    <property type="term" value="F:flavin adenine dinucleotide binding"/>
    <property type="evidence" value="ECO:0007669"/>
    <property type="project" value="InterPro"/>
</dbReference>
<dbReference type="GO" id="GO:0005737">
    <property type="term" value="C:cytoplasm"/>
    <property type="evidence" value="ECO:0007669"/>
    <property type="project" value="TreeGrafter"/>
</dbReference>
<reference evidence="9 10" key="1">
    <citation type="journal article" date="2020" name="Nature">
        <title>Bacterial chemolithoautotrophy via manganese oxidation.</title>
        <authorList>
            <person name="Yu H."/>
            <person name="Leadbetter J.R."/>
        </authorList>
    </citation>
    <scope>NUCLEOTIDE SEQUENCE [LARGE SCALE GENOMIC DNA]</scope>
    <source>
        <strain evidence="9 10">RBP-1</strain>
    </source>
</reference>
<evidence type="ECO:0000259" key="8">
    <source>
        <dbReference type="Pfam" id="PF02771"/>
    </source>
</evidence>
<sequence>MNSSEDHNLFRSAIQKFVNTEVIPFVEEWERCEKFPQRELFKKAGTAGILGIMRDPTVGGLGLDYSFNSIYIEEFGRCRSSSVATAVGVQTDMCTPALAKYGSSELQKEFLVPSITGELIGCIGVSESGAGSDVASIKTTCTRKGGDYVINGGKMWITNGDIADWGCILVNTQRERSPHYNKSLIVVPLTIKGVTRSKPLSKHGLRASGTAQIFFDEVHVPQRFCIGEENRGFIYQMEQFQEERLFSAIRTTSQLERAIEITVEYTKQRQAFGRSILSNQWVHFVLSELATEVALLRALCEKIVAAYNAGDDILLLASMAKLKAGKLARTVPDQCLQFFGGQGFMHEAEISRLTRDLRLVAIGGGATEVMLSIISKQLKMRT</sequence>
<evidence type="ECO:0000259" key="6">
    <source>
        <dbReference type="Pfam" id="PF00441"/>
    </source>
</evidence>
<dbReference type="Gene3D" id="1.10.540.10">
    <property type="entry name" value="Acyl-CoA dehydrogenase/oxidase, N-terminal domain"/>
    <property type="match status" value="1"/>
</dbReference>
<dbReference type="InterPro" id="IPR050741">
    <property type="entry name" value="Acyl-CoA_dehydrogenase"/>
</dbReference>
<comment type="cofactor">
    <cofactor evidence="1">
        <name>FAD</name>
        <dbReference type="ChEBI" id="CHEBI:57692"/>
    </cofactor>
</comment>
<keyword evidence="4" id="KW-0274">FAD</keyword>
<dbReference type="InterPro" id="IPR036250">
    <property type="entry name" value="AcylCo_DH-like_C"/>
</dbReference>
<dbReference type="Gene3D" id="1.20.140.10">
    <property type="entry name" value="Butyryl-CoA Dehydrogenase, subunit A, domain 3"/>
    <property type="match status" value="1"/>
</dbReference>
<proteinExistence type="inferred from homology"/>
<organism evidence="9 10">
    <name type="scientific">Ramlibacter lithotrophicus</name>
    <dbReference type="NCBI Taxonomy" id="2606681"/>
    <lineage>
        <taxon>Bacteria</taxon>
        <taxon>Pseudomonadati</taxon>
        <taxon>Pseudomonadota</taxon>
        <taxon>Betaproteobacteria</taxon>
        <taxon>Burkholderiales</taxon>
        <taxon>Comamonadaceae</taxon>
        <taxon>Ramlibacter</taxon>
    </lineage>
</organism>
<dbReference type="InterPro" id="IPR046373">
    <property type="entry name" value="Acyl-CoA_Oxase/DH_mid-dom_sf"/>
</dbReference>
<dbReference type="FunFam" id="2.40.110.10:FF:000002">
    <property type="entry name" value="Acyl-CoA dehydrogenase fadE12"/>
    <property type="match status" value="1"/>
</dbReference>
<evidence type="ECO:0000256" key="3">
    <source>
        <dbReference type="ARBA" id="ARBA00022630"/>
    </source>
</evidence>
<evidence type="ECO:0000313" key="9">
    <source>
        <dbReference type="EMBL" id="NKE68853.1"/>
    </source>
</evidence>
<name>A0A7X6DKV0_9BURK</name>
<feature type="domain" description="Acyl-CoA oxidase/dehydrogenase middle" evidence="7">
    <location>
        <begin position="122"/>
        <end position="218"/>
    </location>
</feature>
<dbReference type="GO" id="GO:0033539">
    <property type="term" value="P:fatty acid beta-oxidation using acyl-CoA dehydrogenase"/>
    <property type="evidence" value="ECO:0007669"/>
    <property type="project" value="TreeGrafter"/>
</dbReference>
<keyword evidence="3" id="KW-0285">Flavoprotein</keyword>
<dbReference type="InterPro" id="IPR009075">
    <property type="entry name" value="AcylCo_DH/oxidase_C"/>
</dbReference>
<dbReference type="Pfam" id="PF02770">
    <property type="entry name" value="Acyl-CoA_dh_M"/>
    <property type="match status" value="1"/>
</dbReference>
<dbReference type="Gene3D" id="2.40.110.10">
    <property type="entry name" value="Butyryl-CoA Dehydrogenase, subunit A, domain 2"/>
    <property type="match status" value="1"/>
</dbReference>
<dbReference type="InterPro" id="IPR037069">
    <property type="entry name" value="AcylCoA_DH/ox_N_sf"/>
</dbReference>
<dbReference type="InterPro" id="IPR009100">
    <property type="entry name" value="AcylCoA_DH/oxidase_NM_dom_sf"/>
</dbReference>
<feature type="domain" description="Acyl-CoA dehydrogenase/oxidase C-terminal" evidence="6">
    <location>
        <begin position="230"/>
        <end position="378"/>
    </location>
</feature>
<dbReference type="PROSITE" id="PS00072">
    <property type="entry name" value="ACYL_COA_DH_1"/>
    <property type="match status" value="1"/>
</dbReference>
<evidence type="ECO:0000313" key="10">
    <source>
        <dbReference type="Proteomes" id="UP000521868"/>
    </source>
</evidence>
<dbReference type="GO" id="GO:0003995">
    <property type="term" value="F:acyl-CoA dehydrogenase activity"/>
    <property type="evidence" value="ECO:0007669"/>
    <property type="project" value="InterPro"/>
</dbReference>
<dbReference type="PANTHER" id="PTHR48083:SF6">
    <property type="entry name" value="ACYL-COA DEHYDROGENASE 6"/>
    <property type="match status" value="1"/>
</dbReference>
<gene>
    <name evidence="9" type="ORF">RAMLITH_23810</name>
</gene>
<evidence type="ECO:0000256" key="2">
    <source>
        <dbReference type="ARBA" id="ARBA00009347"/>
    </source>
</evidence>
<dbReference type="Pfam" id="PF02771">
    <property type="entry name" value="Acyl-CoA_dh_N"/>
    <property type="match status" value="1"/>
</dbReference>